<reference evidence="8" key="1">
    <citation type="submission" date="2023-08" db="EMBL/GenBank/DDBJ databases">
        <title>A de novo genome assembly of Solanum verrucosum Schlechtendal, a Mexican diploid species geographically isolated from the other diploid A-genome species in potato relatives.</title>
        <authorList>
            <person name="Hosaka K."/>
        </authorList>
    </citation>
    <scope>NUCLEOTIDE SEQUENCE</scope>
    <source>
        <tissue evidence="8">Young leaves</tissue>
    </source>
</reference>
<dbReference type="GO" id="GO:0003964">
    <property type="term" value="F:RNA-directed DNA polymerase activity"/>
    <property type="evidence" value="ECO:0007669"/>
    <property type="project" value="UniProtKB-KW"/>
</dbReference>
<keyword evidence="6" id="KW-0695">RNA-directed DNA polymerase</keyword>
<feature type="non-terminal residue" evidence="8">
    <location>
        <position position="1"/>
    </location>
</feature>
<keyword evidence="1" id="KW-0808">Transferase</keyword>
<dbReference type="EMBL" id="CP133620">
    <property type="protein sequence ID" value="WMV45816.1"/>
    <property type="molecule type" value="Genomic_DNA"/>
</dbReference>
<dbReference type="Pfam" id="PF17917">
    <property type="entry name" value="RT_RNaseH"/>
    <property type="match status" value="1"/>
</dbReference>
<dbReference type="PANTHER" id="PTHR37984:SF5">
    <property type="entry name" value="PROTEIN NYNRIN-LIKE"/>
    <property type="match status" value="1"/>
</dbReference>
<keyword evidence="2" id="KW-0548">Nucleotidyltransferase</keyword>
<dbReference type="PANTHER" id="PTHR37984">
    <property type="entry name" value="PROTEIN CBG26694"/>
    <property type="match status" value="1"/>
</dbReference>
<keyword evidence="5" id="KW-0378">Hydrolase</keyword>
<dbReference type="InterPro" id="IPR043502">
    <property type="entry name" value="DNA/RNA_pol_sf"/>
</dbReference>
<accession>A0AAF0UHM1</accession>
<dbReference type="InterPro" id="IPR050951">
    <property type="entry name" value="Retrovirus_Pol_polyprotein"/>
</dbReference>
<dbReference type="InterPro" id="IPR043128">
    <property type="entry name" value="Rev_trsase/Diguanyl_cyclase"/>
</dbReference>
<keyword evidence="3" id="KW-0540">Nuclease</keyword>
<dbReference type="Proteomes" id="UP001234989">
    <property type="component" value="Chromosome 9"/>
</dbReference>
<evidence type="ECO:0000313" key="8">
    <source>
        <dbReference type="EMBL" id="WMV45816.1"/>
    </source>
</evidence>
<evidence type="ECO:0000313" key="9">
    <source>
        <dbReference type="Proteomes" id="UP001234989"/>
    </source>
</evidence>
<keyword evidence="4" id="KW-0255">Endonuclease</keyword>
<dbReference type="CDD" id="cd09274">
    <property type="entry name" value="RNase_HI_RT_Ty3"/>
    <property type="match status" value="1"/>
</dbReference>
<keyword evidence="9" id="KW-1185">Reference proteome</keyword>
<proteinExistence type="predicted"/>
<gene>
    <name evidence="8" type="ORF">MTR67_039201</name>
</gene>
<evidence type="ECO:0000259" key="7">
    <source>
        <dbReference type="Pfam" id="PF17917"/>
    </source>
</evidence>
<evidence type="ECO:0000256" key="3">
    <source>
        <dbReference type="ARBA" id="ARBA00022722"/>
    </source>
</evidence>
<protein>
    <recommendedName>
        <fullName evidence="7">Reverse transcriptase RNase H-like domain-containing protein</fullName>
    </recommendedName>
</protein>
<name>A0AAF0UHM1_SOLVR</name>
<dbReference type="AlphaFoldDB" id="A0AAF0UHM1"/>
<dbReference type="Gene3D" id="3.30.70.270">
    <property type="match status" value="1"/>
</dbReference>
<dbReference type="InterPro" id="IPR041373">
    <property type="entry name" value="RT_RNaseH"/>
</dbReference>
<evidence type="ECO:0000256" key="1">
    <source>
        <dbReference type="ARBA" id="ARBA00022679"/>
    </source>
</evidence>
<dbReference type="GO" id="GO:0016787">
    <property type="term" value="F:hydrolase activity"/>
    <property type="evidence" value="ECO:0007669"/>
    <property type="project" value="UniProtKB-KW"/>
</dbReference>
<dbReference type="GO" id="GO:0004519">
    <property type="term" value="F:endonuclease activity"/>
    <property type="evidence" value="ECO:0007669"/>
    <property type="project" value="UniProtKB-KW"/>
</dbReference>
<evidence type="ECO:0000256" key="5">
    <source>
        <dbReference type="ARBA" id="ARBA00022801"/>
    </source>
</evidence>
<sequence length="154" mass="17652">LGHVVSQDGIQVDPKKIEAVRDWPQPNTHTEIRSLLGLTGYYRHFLDGCEEGFQKLMIGQTTTLVLTLPTAQGGVNIYCDASRISLVCVLMQNVKVVAFASRQLKIHEKNYLTHELEFATIIFALKIWHHYLYGEPCKIYTNHKSLQYIFKQSM</sequence>
<dbReference type="SUPFAM" id="SSF56672">
    <property type="entry name" value="DNA/RNA polymerases"/>
    <property type="match status" value="1"/>
</dbReference>
<feature type="domain" description="Reverse transcriptase RNase H-like" evidence="7">
    <location>
        <begin position="76"/>
        <end position="152"/>
    </location>
</feature>
<organism evidence="8 9">
    <name type="scientific">Solanum verrucosum</name>
    <dbReference type="NCBI Taxonomy" id="315347"/>
    <lineage>
        <taxon>Eukaryota</taxon>
        <taxon>Viridiplantae</taxon>
        <taxon>Streptophyta</taxon>
        <taxon>Embryophyta</taxon>
        <taxon>Tracheophyta</taxon>
        <taxon>Spermatophyta</taxon>
        <taxon>Magnoliopsida</taxon>
        <taxon>eudicotyledons</taxon>
        <taxon>Gunneridae</taxon>
        <taxon>Pentapetalae</taxon>
        <taxon>asterids</taxon>
        <taxon>lamiids</taxon>
        <taxon>Solanales</taxon>
        <taxon>Solanaceae</taxon>
        <taxon>Solanoideae</taxon>
        <taxon>Solaneae</taxon>
        <taxon>Solanum</taxon>
    </lineage>
</organism>
<evidence type="ECO:0000256" key="4">
    <source>
        <dbReference type="ARBA" id="ARBA00022759"/>
    </source>
</evidence>
<evidence type="ECO:0000256" key="2">
    <source>
        <dbReference type="ARBA" id="ARBA00022695"/>
    </source>
</evidence>
<evidence type="ECO:0000256" key="6">
    <source>
        <dbReference type="ARBA" id="ARBA00022918"/>
    </source>
</evidence>